<dbReference type="AlphaFoldDB" id="A0A1L9S0E9"/>
<evidence type="ECO:0000313" key="3">
    <source>
        <dbReference type="Proteomes" id="UP000184383"/>
    </source>
</evidence>
<dbReference type="OrthoDB" id="5378679at2759"/>
<dbReference type="VEuPathDB" id="FungiDB:ASPWEDRAFT_100770"/>
<dbReference type="Proteomes" id="UP000184383">
    <property type="component" value="Unassembled WGS sequence"/>
</dbReference>
<gene>
    <name evidence="2" type="ORF">ASPWEDRAFT_100770</name>
</gene>
<dbReference type="GeneID" id="63743177"/>
<sequence length="362" mass="40337">MPRKTIFLMGAPTSRSLNWDENELLNSPVVPFQAQDGQKREHSPNTDCYPVKWRLLDDRKALGGGDETPVPGRRTLFLTPQDLTKMKTTVLKDSVLDQFYNHSFAVHETSEISTPGAHPEDSMQESSSLLTDSMGTSFATSSDHEDSGTCPIPIQGPLSDLQDIPSAGYLRSIIPQTMSVNLIVSIITIQPPRRIVTRQWQKELDIVEVVVGDETRTGFGVTFWLSPTNTALRPTSRGNKDELKESLAGLRPRDIVLMRMVGLSSFQERVHGQSLRRGVTKVDLLHRQRVDASDAGGIYGPKSLKKKNAAKDEADDLPLMKVRKVREWIMRFVDSTTDRAGGDTRMCQWAAERGQALPPDTQ</sequence>
<keyword evidence="3" id="KW-1185">Reference proteome</keyword>
<feature type="compositionally biased region" description="Polar residues" evidence="1">
    <location>
        <begin position="124"/>
        <end position="141"/>
    </location>
</feature>
<dbReference type="EMBL" id="KV878209">
    <property type="protein sequence ID" value="OJJ40577.1"/>
    <property type="molecule type" value="Genomic_DNA"/>
</dbReference>
<feature type="region of interest" description="Disordered" evidence="1">
    <location>
        <begin position="110"/>
        <end position="157"/>
    </location>
</feature>
<evidence type="ECO:0000256" key="1">
    <source>
        <dbReference type="SAM" id="MobiDB-lite"/>
    </source>
</evidence>
<organism evidence="2 3">
    <name type="scientific">Aspergillus wentii DTO 134E9</name>
    <dbReference type="NCBI Taxonomy" id="1073089"/>
    <lineage>
        <taxon>Eukaryota</taxon>
        <taxon>Fungi</taxon>
        <taxon>Dikarya</taxon>
        <taxon>Ascomycota</taxon>
        <taxon>Pezizomycotina</taxon>
        <taxon>Eurotiomycetes</taxon>
        <taxon>Eurotiomycetidae</taxon>
        <taxon>Eurotiales</taxon>
        <taxon>Aspergillaceae</taxon>
        <taxon>Aspergillus</taxon>
        <taxon>Aspergillus subgen. Cremei</taxon>
    </lineage>
</organism>
<evidence type="ECO:0000313" key="2">
    <source>
        <dbReference type="EMBL" id="OJJ40577.1"/>
    </source>
</evidence>
<accession>A0A1L9S0E9</accession>
<protein>
    <submittedName>
        <fullName evidence="2">Uncharacterized protein</fullName>
    </submittedName>
</protein>
<dbReference type="RefSeq" id="XP_040694253.1">
    <property type="nucleotide sequence ID" value="XM_040827329.1"/>
</dbReference>
<reference evidence="3" key="1">
    <citation type="journal article" date="2017" name="Genome Biol.">
        <title>Comparative genomics reveals high biological diversity and specific adaptations in the industrially and medically important fungal genus Aspergillus.</title>
        <authorList>
            <person name="de Vries R.P."/>
            <person name="Riley R."/>
            <person name="Wiebenga A."/>
            <person name="Aguilar-Osorio G."/>
            <person name="Amillis S."/>
            <person name="Uchima C.A."/>
            <person name="Anderluh G."/>
            <person name="Asadollahi M."/>
            <person name="Askin M."/>
            <person name="Barry K."/>
            <person name="Battaglia E."/>
            <person name="Bayram O."/>
            <person name="Benocci T."/>
            <person name="Braus-Stromeyer S.A."/>
            <person name="Caldana C."/>
            <person name="Canovas D."/>
            <person name="Cerqueira G.C."/>
            <person name="Chen F."/>
            <person name="Chen W."/>
            <person name="Choi C."/>
            <person name="Clum A."/>
            <person name="Dos Santos R.A."/>
            <person name="Damasio A.R."/>
            <person name="Diallinas G."/>
            <person name="Emri T."/>
            <person name="Fekete E."/>
            <person name="Flipphi M."/>
            <person name="Freyberg S."/>
            <person name="Gallo A."/>
            <person name="Gournas C."/>
            <person name="Habgood R."/>
            <person name="Hainaut M."/>
            <person name="Harispe M.L."/>
            <person name="Henrissat B."/>
            <person name="Hilden K.S."/>
            <person name="Hope R."/>
            <person name="Hossain A."/>
            <person name="Karabika E."/>
            <person name="Karaffa L."/>
            <person name="Karanyi Z."/>
            <person name="Krasevec N."/>
            <person name="Kuo A."/>
            <person name="Kusch H."/>
            <person name="LaButti K."/>
            <person name="Lagendijk E.L."/>
            <person name="Lapidus A."/>
            <person name="Levasseur A."/>
            <person name="Lindquist E."/>
            <person name="Lipzen A."/>
            <person name="Logrieco A.F."/>
            <person name="MacCabe A."/>
            <person name="Maekelae M.R."/>
            <person name="Malavazi I."/>
            <person name="Melin P."/>
            <person name="Meyer V."/>
            <person name="Mielnichuk N."/>
            <person name="Miskei M."/>
            <person name="Molnar A.P."/>
            <person name="Mule G."/>
            <person name="Ngan C.Y."/>
            <person name="Orejas M."/>
            <person name="Orosz E."/>
            <person name="Ouedraogo J.P."/>
            <person name="Overkamp K.M."/>
            <person name="Park H.-S."/>
            <person name="Perrone G."/>
            <person name="Piumi F."/>
            <person name="Punt P.J."/>
            <person name="Ram A.F."/>
            <person name="Ramon A."/>
            <person name="Rauscher S."/>
            <person name="Record E."/>
            <person name="Riano-Pachon D.M."/>
            <person name="Robert V."/>
            <person name="Roehrig J."/>
            <person name="Ruller R."/>
            <person name="Salamov A."/>
            <person name="Salih N.S."/>
            <person name="Samson R.A."/>
            <person name="Sandor E."/>
            <person name="Sanguinetti M."/>
            <person name="Schuetze T."/>
            <person name="Sepcic K."/>
            <person name="Shelest E."/>
            <person name="Sherlock G."/>
            <person name="Sophianopoulou V."/>
            <person name="Squina F.M."/>
            <person name="Sun H."/>
            <person name="Susca A."/>
            <person name="Todd R.B."/>
            <person name="Tsang A."/>
            <person name="Unkles S.E."/>
            <person name="van de Wiele N."/>
            <person name="van Rossen-Uffink D."/>
            <person name="Oliveira J.V."/>
            <person name="Vesth T.C."/>
            <person name="Visser J."/>
            <person name="Yu J.-H."/>
            <person name="Zhou M."/>
            <person name="Andersen M.R."/>
            <person name="Archer D.B."/>
            <person name="Baker S.E."/>
            <person name="Benoit I."/>
            <person name="Brakhage A.A."/>
            <person name="Braus G.H."/>
            <person name="Fischer R."/>
            <person name="Frisvad J.C."/>
            <person name="Goldman G.H."/>
            <person name="Houbraken J."/>
            <person name="Oakley B."/>
            <person name="Pocsi I."/>
            <person name="Scazzocchio C."/>
            <person name="Seiboth B."/>
            <person name="vanKuyk P.A."/>
            <person name="Wortman J."/>
            <person name="Dyer P.S."/>
            <person name="Grigoriev I.V."/>
        </authorList>
    </citation>
    <scope>NUCLEOTIDE SEQUENCE [LARGE SCALE GENOMIC DNA]</scope>
    <source>
        <strain evidence="3">DTO 134E9</strain>
    </source>
</reference>
<name>A0A1L9S0E9_ASPWE</name>
<proteinExistence type="predicted"/>